<dbReference type="Ensembl" id="ENSHCOT00000020333.1">
    <property type="protein sequence ID" value="ENSHCOP00000025783.1"/>
    <property type="gene ID" value="ENSHCOG00000016194.1"/>
</dbReference>
<evidence type="ECO:0000256" key="3">
    <source>
        <dbReference type="SAM" id="MobiDB-lite"/>
    </source>
</evidence>
<feature type="domain" description="Ig-like" evidence="4">
    <location>
        <begin position="177"/>
        <end position="264"/>
    </location>
</feature>
<dbReference type="InterPro" id="IPR013098">
    <property type="entry name" value="Ig_I-set"/>
</dbReference>
<dbReference type="InterPro" id="IPR007110">
    <property type="entry name" value="Ig-like_dom"/>
</dbReference>
<dbReference type="InterPro" id="IPR036179">
    <property type="entry name" value="Ig-like_dom_sf"/>
</dbReference>
<keyword evidence="6" id="KW-1185">Reference proteome</keyword>
<dbReference type="PROSITE" id="PS50835">
    <property type="entry name" value="IG_LIKE"/>
    <property type="match status" value="2"/>
</dbReference>
<dbReference type="PANTHER" id="PTHR13817">
    <property type="entry name" value="TITIN"/>
    <property type="match status" value="1"/>
</dbReference>
<sequence length="367" mass="40681">MKKPELVKVTSGDPVSLDCKVTGSPELKVRWLKEGKELQSIRQHKLSFENNISSLKIKSVQREDEGDYVFEVSNHISSCSCTVKVVVARCRARPLSPFPGTAMTRNSAAGPPATSPSVTTAAPSGYQPSSSCALPEMNKGTNAQPSDGVKKTSALHTHAGQFTIRSRPRSRSGRNRPELIQRHCVLPAEGTATFIAKVGGEPIPSIKWMKGKWRQLTQGGRISIEQTARESKLEIREVTKSDSGQYRCVASNAHGEIECAADLHVDEKKAAAQLEGDLRAKLKKSVRGTPSKQKSPEADEDIDIIELLRNVDPKEYEKYARMYGITDYRGLLQAIEHKAFIKQLYKYDNVRNEHLVSFLIESTFFIS</sequence>
<dbReference type="GO" id="GO:0031430">
    <property type="term" value="C:M band"/>
    <property type="evidence" value="ECO:0007669"/>
    <property type="project" value="TreeGrafter"/>
</dbReference>
<dbReference type="Proteomes" id="UP000264820">
    <property type="component" value="Unplaced"/>
</dbReference>
<dbReference type="GO" id="GO:0003007">
    <property type="term" value="P:heart morphogenesis"/>
    <property type="evidence" value="ECO:0007669"/>
    <property type="project" value="UniProtKB-ARBA"/>
</dbReference>
<organism evidence="5 6">
    <name type="scientific">Hippocampus comes</name>
    <name type="common">Tiger tail seahorse</name>
    <dbReference type="NCBI Taxonomy" id="109280"/>
    <lineage>
        <taxon>Eukaryota</taxon>
        <taxon>Metazoa</taxon>
        <taxon>Chordata</taxon>
        <taxon>Craniata</taxon>
        <taxon>Vertebrata</taxon>
        <taxon>Euteleostomi</taxon>
        <taxon>Actinopterygii</taxon>
        <taxon>Neopterygii</taxon>
        <taxon>Teleostei</taxon>
        <taxon>Neoteleostei</taxon>
        <taxon>Acanthomorphata</taxon>
        <taxon>Syngnathiaria</taxon>
        <taxon>Syngnathiformes</taxon>
        <taxon>Syngnathoidei</taxon>
        <taxon>Syngnathidae</taxon>
        <taxon>Hippocampus</taxon>
    </lineage>
</organism>
<name>A0A3Q2ZHH0_HIPCM</name>
<dbReference type="SMART" id="SM00409">
    <property type="entry name" value="IG"/>
    <property type="match status" value="2"/>
</dbReference>
<feature type="region of interest" description="Disordered" evidence="3">
    <location>
        <begin position="99"/>
        <end position="177"/>
    </location>
</feature>
<dbReference type="FunFam" id="2.60.40.10:FF:001272">
    <property type="entry name" value="titin isoform X1"/>
    <property type="match status" value="1"/>
</dbReference>
<dbReference type="SUPFAM" id="SSF48726">
    <property type="entry name" value="Immunoglobulin"/>
    <property type="match status" value="2"/>
</dbReference>
<proteinExistence type="predicted"/>
<dbReference type="GO" id="GO:0045214">
    <property type="term" value="P:sarcomere organization"/>
    <property type="evidence" value="ECO:0007669"/>
    <property type="project" value="TreeGrafter"/>
</dbReference>
<feature type="compositionally biased region" description="Polar residues" evidence="3">
    <location>
        <begin position="115"/>
        <end position="132"/>
    </location>
</feature>
<dbReference type="GO" id="GO:0055013">
    <property type="term" value="P:cardiac muscle cell development"/>
    <property type="evidence" value="ECO:0007669"/>
    <property type="project" value="UniProtKB-ARBA"/>
</dbReference>
<evidence type="ECO:0000313" key="5">
    <source>
        <dbReference type="Ensembl" id="ENSHCOP00000025783.1"/>
    </source>
</evidence>
<dbReference type="PANTHER" id="PTHR13817:SF171">
    <property type="entry name" value="STRETCHIN-MLCK, ISOFORM U"/>
    <property type="match status" value="1"/>
</dbReference>
<dbReference type="STRING" id="109280.ENSHCOP00000025783"/>
<protein>
    <recommendedName>
        <fullName evidence="4">Ig-like domain-containing protein</fullName>
    </recommendedName>
</protein>
<dbReference type="Pfam" id="PF07679">
    <property type="entry name" value="I-set"/>
    <property type="match status" value="2"/>
</dbReference>
<reference evidence="5" key="1">
    <citation type="submission" date="2025-08" db="UniProtKB">
        <authorList>
            <consortium name="Ensembl"/>
        </authorList>
    </citation>
    <scope>IDENTIFICATION</scope>
</reference>
<dbReference type="InterPro" id="IPR003599">
    <property type="entry name" value="Ig_sub"/>
</dbReference>
<keyword evidence="2" id="KW-0393">Immunoglobulin domain</keyword>
<evidence type="ECO:0000256" key="2">
    <source>
        <dbReference type="ARBA" id="ARBA00023319"/>
    </source>
</evidence>
<reference evidence="5" key="2">
    <citation type="submission" date="2025-09" db="UniProtKB">
        <authorList>
            <consortium name="Ensembl"/>
        </authorList>
    </citation>
    <scope>IDENTIFICATION</scope>
</reference>
<keyword evidence="1" id="KW-0677">Repeat</keyword>
<dbReference type="Gene3D" id="2.60.40.10">
    <property type="entry name" value="Immunoglobulins"/>
    <property type="match status" value="2"/>
</dbReference>
<dbReference type="InterPro" id="IPR013783">
    <property type="entry name" value="Ig-like_fold"/>
</dbReference>
<accession>A0A3Q2ZHH0</accession>
<dbReference type="SMART" id="SM00408">
    <property type="entry name" value="IGc2"/>
    <property type="match status" value="2"/>
</dbReference>
<dbReference type="GeneTree" id="ENSGT01110000267173"/>
<feature type="domain" description="Ig-like" evidence="4">
    <location>
        <begin position="1"/>
        <end position="88"/>
    </location>
</feature>
<dbReference type="FunFam" id="2.60.40.10:FF:000107">
    <property type="entry name" value="Myosin, light chain kinase a"/>
    <property type="match status" value="1"/>
</dbReference>
<dbReference type="Pfam" id="PF18362">
    <property type="entry name" value="THB"/>
    <property type="match status" value="1"/>
</dbReference>
<evidence type="ECO:0000256" key="1">
    <source>
        <dbReference type="ARBA" id="ARBA00022737"/>
    </source>
</evidence>
<evidence type="ECO:0000259" key="4">
    <source>
        <dbReference type="PROSITE" id="PS50835"/>
    </source>
</evidence>
<dbReference type="InterPro" id="IPR003598">
    <property type="entry name" value="Ig_sub2"/>
</dbReference>
<evidence type="ECO:0000313" key="6">
    <source>
        <dbReference type="Proteomes" id="UP000264820"/>
    </source>
</evidence>
<dbReference type="AlphaFoldDB" id="A0A3Q2ZHH0"/>
<dbReference type="InterPro" id="IPR040849">
    <property type="entry name" value="MyBP-C_THB"/>
</dbReference>
<dbReference type="CDD" id="cd00096">
    <property type="entry name" value="Ig"/>
    <property type="match status" value="1"/>
</dbReference>
<dbReference type="InterPro" id="IPR050964">
    <property type="entry name" value="Striated_Muscle_Regulatory"/>
</dbReference>